<evidence type="ECO:0000256" key="5">
    <source>
        <dbReference type="SAM" id="MobiDB-lite"/>
    </source>
</evidence>
<organism evidence="7 8">
    <name type="scientific">Conyzicola nivalis</name>
    <dbReference type="NCBI Taxonomy" id="1477021"/>
    <lineage>
        <taxon>Bacteria</taxon>
        <taxon>Bacillati</taxon>
        <taxon>Actinomycetota</taxon>
        <taxon>Actinomycetes</taxon>
        <taxon>Micrococcales</taxon>
        <taxon>Microbacteriaceae</taxon>
        <taxon>Conyzicola</taxon>
    </lineage>
</organism>
<dbReference type="PROSITE" id="PS51257">
    <property type="entry name" value="PROKAR_LIPOPROTEIN"/>
    <property type="match status" value="1"/>
</dbReference>
<sequence>MRLNAPRHVFLGGLAVAALALTGCAATPAADDSDGTLSVVASTNVYGSIAEAIGGDLVNVTSIITSAAQDPHSFEASAQDQLALSKADLVIENGGGYDPFIDTLLAAGSNDAPVVNASEASGLLEGDEHAHDDASTGSATGEATEEEHSEDDGHDHVEGFNEHVWYSFHGVEHVAEEIAHQLSEIDADNAATYEKNYEAFAAQIEELEAGAEALHSSTEGLGVAITEPVPLYLLEAAGFTNQTPAAFSEAIEEGTDVAPAVLQQTLALFADDSVSLLAYNSQTASSETEQVRAAAEQNDVAVVEFTETMPDGADYVTWMTDNLSAISAAVK</sequence>
<keyword evidence="8" id="KW-1185">Reference proteome</keyword>
<evidence type="ECO:0000256" key="2">
    <source>
        <dbReference type="ARBA" id="ARBA00022448"/>
    </source>
</evidence>
<comment type="subcellular location">
    <subcellularLocation>
        <location evidence="1">Cell envelope</location>
    </subcellularLocation>
</comment>
<dbReference type="SUPFAM" id="SSF53807">
    <property type="entry name" value="Helical backbone' metal receptor"/>
    <property type="match status" value="1"/>
</dbReference>
<protein>
    <submittedName>
        <fullName evidence="7">Zinc/manganese transport system substrate-binding protein</fullName>
    </submittedName>
</protein>
<evidence type="ECO:0000256" key="4">
    <source>
        <dbReference type="ARBA" id="ARBA00022729"/>
    </source>
</evidence>
<feature type="region of interest" description="Disordered" evidence="5">
    <location>
        <begin position="126"/>
        <end position="157"/>
    </location>
</feature>
<dbReference type="Pfam" id="PF01297">
    <property type="entry name" value="ZnuA"/>
    <property type="match status" value="1"/>
</dbReference>
<proteinExistence type="predicted"/>
<evidence type="ECO:0000256" key="6">
    <source>
        <dbReference type="SAM" id="SignalP"/>
    </source>
</evidence>
<dbReference type="PANTHER" id="PTHR42953:SF1">
    <property type="entry name" value="METAL-BINDING PROTEIN HI_0362-RELATED"/>
    <property type="match status" value="1"/>
</dbReference>
<keyword evidence="3" id="KW-0479">Metal-binding</keyword>
<reference evidence="7 8" key="1">
    <citation type="submission" date="2024-06" db="EMBL/GenBank/DDBJ databases">
        <title>Sorghum-associated microbial communities from plants grown in Nebraska, USA.</title>
        <authorList>
            <person name="Schachtman D."/>
        </authorList>
    </citation>
    <scope>NUCLEOTIDE SEQUENCE [LARGE SCALE GENOMIC DNA]</scope>
    <source>
        <strain evidence="7 8">2857</strain>
    </source>
</reference>
<accession>A0ABV2QRV4</accession>
<keyword evidence="4 6" id="KW-0732">Signal</keyword>
<dbReference type="InterPro" id="IPR006127">
    <property type="entry name" value="ZnuA-like"/>
</dbReference>
<dbReference type="EMBL" id="JBEPSJ010000005">
    <property type="protein sequence ID" value="MET4583821.1"/>
    <property type="molecule type" value="Genomic_DNA"/>
</dbReference>
<evidence type="ECO:0000313" key="8">
    <source>
        <dbReference type="Proteomes" id="UP001549257"/>
    </source>
</evidence>
<feature type="chain" id="PRO_5045139233" evidence="6">
    <location>
        <begin position="26"/>
        <end position="331"/>
    </location>
</feature>
<gene>
    <name evidence="7" type="ORF">ABIE21_003352</name>
</gene>
<dbReference type="Proteomes" id="UP001549257">
    <property type="component" value="Unassembled WGS sequence"/>
</dbReference>
<evidence type="ECO:0000256" key="1">
    <source>
        <dbReference type="ARBA" id="ARBA00004196"/>
    </source>
</evidence>
<dbReference type="PANTHER" id="PTHR42953">
    <property type="entry name" value="HIGH-AFFINITY ZINC UPTAKE SYSTEM PROTEIN ZNUA-RELATED"/>
    <property type="match status" value="1"/>
</dbReference>
<dbReference type="InterPro" id="IPR050492">
    <property type="entry name" value="Bact_metal-bind_prot9"/>
</dbReference>
<feature type="signal peptide" evidence="6">
    <location>
        <begin position="1"/>
        <end position="25"/>
    </location>
</feature>
<evidence type="ECO:0000313" key="7">
    <source>
        <dbReference type="EMBL" id="MET4583821.1"/>
    </source>
</evidence>
<name>A0ABV2QRV4_9MICO</name>
<comment type="caution">
    <text evidence="7">The sequence shown here is derived from an EMBL/GenBank/DDBJ whole genome shotgun (WGS) entry which is preliminary data.</text>
</comment>
<dbReference type="RefSeq" id="WP_354025991.1">
    <property type="nucleotide sequence ID" value="NZ_JBEPSJ010000005.1"/>
</dbReference>
<keyword evidence="2" id="KW-0813">Transport</keyword>
<evidence type="ECO:0000256" key="3">
    <source>
        <dbReference type="ARBA" id="ARBA00022723"/>
    </source>
</evidence>
<dbReference type="Gene3D" id="3.40.50.1980">
    <property type="entry name" value="Nitrogenase molybdenum iron protein domain"/>
    <property type="match status" value="2"/>
</dbReference>